<evidence type="ECO:0000256" key="1">
    <source>
        <dbReference type="ARBA" id="ARBA00004127"/>
    </source>
</evidence>
<dbReference type="Pfam" id="PF08449">
    <property type="entry name" value="UAA"/>
    <property type="match status" value="1"/>
</dbReference>
<protein>
    <submittedName>
        <fullName evidence="9">Uncharacterized protein</fullName>
    </submittedName>
</protein>
<evidence type="ECO:0000313" key="10">
    <source>
        <dbReference type="Proteomes" id="UP000580250"/>
    </source>
</evidence>
<feature type="transmembrane region" description="Helical" evidence="8">
    <location>
        <begin position="271"/>
        <end position="291"/>
    </location>
</feature>
<dbReference type="EMBL" id="CAJEWN010000004">
    <property type="protein sequence ID" value="CAD2125975.1"/>
    <property type="molecule type" value="Genomic_DNA"/>
</dbReference>
<evidence type="ECO:0000313" key="9">
    <source>
        <dbReference type="EMBL" id="CAD2125975.1"/>
    </source>
</evidence>
<feature type="transmembrane region" description="Helical" evidence="8">
    <location>
        <begin position="93"/>
        <end position="113"/>
    </location>
</feature>
<feature type="transmembrane region" description="Helical" evidence="8">
    <location>
        <begin position="125"/>
        <end position="142"/>
    </location>
</feature>
<gene>
    <name evidence="9" type="ORF">MENT_LOCUS1377</name>
</gene>
<dbReference type="PANTHER" id="PTHR10778">
    <property type="entry name" value="SOLUTE CARRIER FAMILY 35 MEMBER B"/>
    <property type="match status" value="1"/>
</dbReference>
<dbReference type="OrthoDB" id="999962at2759"/>
<evidence type="ECO:0000256" key="8">
    <source>
        <dbReference type="SAM" id="Phobius"/>
    </source>
</evidence>
<proteinExistence type="inferred from homology"/>
<feature type="transmembrane region" description="Helical" evidence="8">
    <location>
        <begin position="162"/>
        <end position="181"/>
    </location>
</feature>
<dbReference type="AlphaFoldDB" id="A0A6V7TKP8"/>
<evidence type="ECO:0000256" key="6">
    <source>
        <dbReference type="ARBA" id="ARBA00022989"/>
    </source>
</evidence>
<comment type="caution">
    <text evidence="9">The sequence shown here is derived from an EMBL/GenBank/DDBJ whole genome shotgun (WGS) entry which is preliminary data.</text>
</comment>
<dbReference type="InterPro" id="IPR013657">
    <property type="entry name" value="SCL35B1-4/HUT1"/>
</dbReference>
<comment type="subcellular location">
    <subcellularLocation>
        <location evidence="1">Endomembrane system</location>
        <topology evidence="1">Multi-pass membrane protein</topology>
    </subcellularLocation>
</comment>
<feature type="transmembrane region" description="Helical" evidence="8">
    <location>
        <begin position="33"/>
        <end position="52"/>
    </location>
</feature>
<dbReference type="Proteomes" id="UP000580250">
    <property type="component" value="Unassembled WGS sequence"/>
</dbReference>
<dbReference type="PANTHER" id="PTHR10778:SF4">
    <property type="entry name" value="NUCLEOTIDE SUGAR TRANSPORTER SLC35B4"/>
    <property type="match status" value="1"/>
</dbReference>
<dbReference type="GO" id="GO:0000139">
    <property type="term" value="C:Golgi membrane"/>
    <property type="evidence" value="ECO:0007669"/>
    <property type="project" value="TreeGrafter"/>
</dbReference>
<dbReference type="SUPFAM" id="SSF103481">
    <property type="entry name" value="Multidrug resistance efflux transporter EmrE"/>
    <property type="match status" value="1"/>
</dbReference>
<feature type="transmembrane region" description="Helical" evidence="8">
    <location>
        <begin position="64"/>
        <end position="81"/>
    </location>
</feature>
<keyword evidence="4" id="KW-0762">Sugar transport</keyword>
<reference evidence="9 10" key="1">
    <citation type="submission" date="2020-08" db="EMBL/GenBank/DDBJ databases">
        <authorList>
            <person name="Koutsovoulos G."/>
            <person name="Danchin GJ E."/>
        </authorList>
    </citation>
    <scope>NUCLEOTIDE SEQUENCE [LARGE SCALE GENOMIC DNA]</scope>
</reference>
<accession>A0A6V7TKP8</accession>
<keyword evidence="7 8" id="KW-0472">Membrane</keyword>
<dbReference type="GO" id="GO:0005789">
    <property type="term" value="C:endoplasmic reticulum membrane"/>
    <property type="evidence" value="ECO:0007669"/>
    <property type="project" value="TreeGrafter"/>
</dbReference>
<feature type="transmembrane region" description="Helical" evidence="8">
    <location>
        <begin position="297"/>
        <end position="323"/>
    </location>
</feature>
<feature type="transmembrane region" description="Helical" evidence="8">
    <location>
        <begin position="197"/>
        <end position="214"/>
    </location>
</feature>
<dbReference type="GO" id="GO:0005464">
    <property type="term" value="F:UDP-xylose transmembrane transporter activity"/>
    <property type="evidence" value="ECO:0007669"/>
    <property type="project" value="TreeGrafter"/>
</dbReference>
<keyword evidence="3" id="KW-0813">Transport</keyword>
<name>A0A6V7TKP8_MELEN</name>
<comment type="similarity">
    <text evidence="2">Belongs to the nucleotide-sugar transporter family. SLC35B subfamily.</text>
</comment>
<keyword evidence="6 8" id="KW-1133">Transmembrane helix</keyword>
<evidence type="ECO:0000256" key="2">
    <source>
        <dbReference type="ARBA" id="ARBA00010694"/>
    </source>
</evidence>
<evidence type="ECO:0000256" key="5">
    <source>
        <dbReference type="ARBA" id="ARBA00022692"/>
    </source>
</evidence>
<sequence length="335" mass="37336">MADAVFSVFGALSGCIGCMVCVESLAKQAPSAMNLLTFATFLFISIEGLIFTTRFFTVKNKISLRGYLPVVLAFFACNVINNQALNFHVPVPLHIIFRSGSLLTSLLMNRLLLGRKYSVSKYASVFAITIGICLCTLATAGLEKKADSLLPRQQAEKHYREWLIGIFMLTAALLISSLLAICQERMYRIYGKHPREAMFYTHAVSLPFFAFMGNDIAASAEKFSLGPKPEFFGFLLPISTLWLQLLAVAFLQWFCIMFVYRLNASIDSLSVTLVVTLRKFLSLLISIFWFGNLFTPAHWLGATLVFGGTLIFADVPSKIILLISEKGKTEEKKIK</sequence>
<evidence type="ECO:0000256" key="7">
    <source>
        <dbReference type="ARBA" id="ARBA00023136"/>
    </source>
</evidence>
<keyword evidence="5 8" id="KW-0812">Transmembrane</keyword>
<dbReference type="InterPro" id="IPR037185">
    <property type="entry name" value="EmrE-like"/>
</dbReference>
<dbReference type="GO" id="GO:0005462">
    <property type="term" value="F:UDP-N-acetylglucosamine transmembrane transporter activity"/>
    <property type="evidence" value="ECO:0007669"/>
    <property type="project" value="TreeGrafter"/>
</dbReference>
<evidence type="ECO:0000256" key="3">
    <source>
        <dbReference type="ARBA" id="ARBA00022448"/>
    </source>
</evidence>
<evidence type="ECO:0000256" key="4">
    <source>
        <dbReference type="ARBA" id="ARBA00022597"/>
    </source>
</evidence>
<organism evidence="9 10">
    <name type="scientific">Meloidogyne enterolobii</name>
    <name type="common">Root-knot nematode worm</name>
    <name type="synonym">Meloidogyne mayaguensis</name>
    <dbReference type="NCBI Taxonomy" id="390850"/>
    <lineage>
        <taxon>Eukaryota</taxon>
        <taxon>Metazoa</taxon>
        <taxon>Ecdysozoa</taxon>
        <taxon>Nematoda</taxon>
        <taxon>Chromadorea</taxon>
        <taxon>Rhabditida</taxon>
        <taxon>Tylenchina</taxon>
        <taxon>Tylenchomorpha</taxon>
        <taxon>Tylenchoidea</taxon>
        <taxon>Meloidogynidae</taxon>
        <taxon>Meloidogyninae</taxon>
        <taxon>Meloidogyne</taxon>
    </lineage>
</organism>
<feature type="transmembrane region" description="Helical" evidence="8">
    <location>
        <begin position="234"/>
        <end position="259"/>
    </location>
</feature>